<accession>A0A6N2UBU9</accession>
<evidence type="ECO:0000256" key="6">
    <source>
        <dbReference type="ARBA" id="ARBA00022970"/>
    </source>
</evidence>
<evidence type="ECO:0000256" key="9">
    <source>
        <dbReference type="RuleBase" id="RU362122"/>
    </source>
</evidence>
<reference evidence="10" key="1">
    <citation type="submission" date="2019-11" db="EMBL/GenBank/DDBJ databases">
        <authorList>
            <person name="Feng L."/>
        </authorList>
    </citation>
    <scope>NUCLEOTIDE SEQUENCE</scope>
    <source>
        <strain evidence="10">AundefinedLFYP135</strain>
    </source>
</reference>
<evidence type="ECO:0000256" key="2">
    <source>
        <dbReference type="ARBA" id="ARBA00008540"/>
    </source>
</evidence>
<name>A0A6N2UBU9_9FIRM</name>
<dbReference type="GO" id="GO:0005886">
    <property type="term" value="C:plasma membrane"/>
    <property type="evidence" value="ECO:0007669"/>
    <property type="project" value="UniProtKB-SubCell"/>
</dbReference>
<feature type="transmembrane region" description="Helical" evidence="9">
    <location>
        <begin position="341"/>
        <end position="361"/>
    </location>
</feature>
<feature type="transmembrane region" description="Helical" evidence="9">
    <location>
        <begin position="12"/>
        <end position="29"/>
    </location>
</feature>
<dbReference type="GO" id="GO:0015190">
    <property type="term" value="F:L-leucine transmembrane transporter activity"/>
    <property type="evidence" value="ECO:0007669"/>
    <property type="project" value="TreeGrafter"/>
</dbReference>
<proteinExistence type="inferred from homology"/>
<evidence type="ECO:0000256" key="1">
    <source>
        <dbReference type="ARBA" id="ARBA00004651"/>
    </source>
</evidence>
<dbReference type="GO" id="GO:0005304">
    <property type="term" value="F:L-valine transmembrane transporter activity"/>
    <property type="evidence" value="ECO:0007669"/>
    <property type="project" value="TreeGrafter"/>
</dbReference>
<keyword evidence="7 9" id="KW-1133">Transmembrane helix</keyword>
<feature type="transmembrane region" description="Helical" evidence="9">
    <location>
        <begin position="316"/>
        <end position="335"/>
    </location>
</feature>
<keyword evidence="3 9" id="KW-0813">Transport</keyword>
<dbReference type="GO" id="GO:0015818">
    <property type="term" value="P:isoleucine transport"/>
    <property type="evidence" value="ECO:0007669"/>
    <property type="project" value="TreeGrafter"/>
</dbReference>
<comment type="function">
    <text evidence="9">Component of the transport system for branched-chain amino acids.</text>
</comment>
<feature type="transmembrane region" description="Helical" evidence="9">
    <location>
        <begin position="198"/>
        <end position="220"/>
    </location>
</feature>
<evidence type="ECO:0000256" key="7">
    <source>
        <dbReference type="ARBA" id="ARBA00022989"/>
    </source>
</evidence>
<dbReference type="PANTHER" id="PTHR30588:SF8">
    <property type="entry name" value="BRANCHED-CHAIN AMINO ACID PERMEASE BRAB"/>
    <property type="match status" value="1"/>
</dbReference>
<dbReference type="PANTHER" id="PTHR30588">
    <property type="entry name" value="BRANCHED-CHAIN AMINO ACID TRANSPORT SYSTEM 2 CARRIER PROTEIN"/>
    <property type="match status" value="1"/>
</dbReference>
<dbReference type="AlphaFoldDB" id="A0A6N2UBU9"/>
<evidence type="ECO:0000256" key="8">
    <source>
        <dbReference type="ARBA" id="ARBA00023136"/>
    </source>
</evidence>
<keyword evidence="4" id="KW-1003">Cell membrane</keyword>
<feature type="transmembrane region" description="Helical" evidence="9">
    <location>
        <begin position="154"/>
        <end position="178"/>
    </location>
</feature>
<feature type="transmembrane region" description="Helical" evidence="9">
    <location>
        <begin position="81"/>
        <end position="100"/>
    </location>
</feature>
<comment type="subcellular location">
    <subcellularLocation>
        <location evidence="1 9">Cell membrane</location>
        <topology evidence="1 9">Multi-pass membrane protein</topology>
    </subcellularLocation>
</comment>
<gene>
    <name evidence="10" type="primary">brnQ</name>
    <name evidence="10" type="ORF">AULFYP135_01887</name>
</gene>
<keyword evidence="8 9" id="KW-0472">Membrane</keyword>
<sequence>MKEKLTASQMISLSFMLFAIFFGAGNMIFPPALGQQAGDKYLWGIMGFVATDVGISLLGIMAVVRVGSTLEDLAGRIGPRFSVGFSLLIYLMLGPLFAMPRTGAVSFELAMLPFLGALPVSPGMGSLLFTLAFFGCSIFLSLNPSKVVDIVGKVLTPILLLAIGALTVASILHPLGAIVPTTGPYAEIPFFKGLVEGYLALDGFASLIFAGIVINSMKGYGITDKKLLQKNTFWVGLIASAALALVYVALGYIGASCSSLPLFENGGQLLTMGARQLFGPYGQMILGLAVLFACLTTSIGLTTSFAEYFHKAFPRFTYRQVVVAVNLFSFAVSNVGLSTMIYYTLPVLVTLYPAVVVMIVLSYFHDAFGGRKPVYLCGMGFALAVGGISGLESLKITLGPITALAKMLPFYDLGVGWILPAIAGCLLGLLIPAKQEG</sequence>
<evidence type="ECO:0000256" key="4">
    <source>
        <dbReference type="ARBA" id="ARBA00022475"/>
    </source>
</evidence>
<protein>
    <recommendedName>
        <fullName evidence="9">Branched-chain amino acid transport system carrier protein</fullName>
    </recommendedName>
</protein>
<feature type="transmembrane region" description="Helical" evidence="9">
    <location>
        <begin position="411"/>
        <end position="431"/>
    </location>
</feature>
<feature type="transmembrane region" description="Helical" evidence="9">
    <location>
        <begin position="41"/>
        <end position="60"/>
    </location>
</feature>
<dbReference type="GO" id="GO:0015820">
    <property type="term" value="P:L-leucine transport"/>
    <property type="evidence" value="ECO:0007669"/>
    <property type="project" value="TreeGrafter"/>
</dbReference>
<keyword evidence="5 9" id="KW-0812">Transmembrane</keyword>
<feature type="transmembrane region" description="Helical" evidence="9">
    <location>
        <begin position="285"/>
        <end position="309"/>
    </location>
</feature>
<dbReference type="NCBIfam" id="TIGR00796">
    <property type="entry name" value="livcs"/>
    <property type="match status" value="1"/>
</dbReference>
<organism evidence="10">
    <name type="scientific">uncultured Anaerotruncus sp</name>
    <dbReference type="NCBI Taxonomy" id="905011"/>
    <lineage>
        <taxon>Bacteria</taxon>
        <taxon>Bacillati</taxon>
        <taxon>Bacillota</taxon>
        <taxon>Clostridia</taxon>
        <taxon>Eubacteriales</taxon>
        <taxon>Oscillospiraceae</taxon>
        <taxon>Anaerotruncus</taxon>
        <taxon>environmental samples</taxon>
    </lineage>
</organism>
<dbReference type="Pfam" id="PF05525">
    <property type="entry name" value="Branch_AA_trans"/>
    <property type="match status" value="1"/>
</dbReference>
<dbReference type="GO" id="GO:0015188">
    <property type="term" value="F:L-isoleucine transmembrane transporter activity"/>
    <property type="evidence" value="ECO:0007669"/>
    <property type="project" value="TreeGrafter"/>
</dbReference>
<feature type="transmembrane region" description="Helical" evidence="9">
    <location>
        <begin position="373"/>
        <end position="391"/>
    </location>
</feature>
<comment type="similarity">
    <text evidence="2 9">Belongs to the branched chain amino acid transporter family.</text>
</comment>
<dbReference type="EMBL" id="CACRSL010000003">
    <property type="protein sequence ID" value="VYT16014.1"/>
    <property type="molecule type" value="Genomic_DNA"/>
</dbReference>
<feature type="transmembrane region" description="Helical" evidence="9">
    <location>
        <begin position="232"/>
        <end position="255"/>
    </location>
</feature>
<evidence type="ECO:0000313" key="10">
    <source>
        <dbReference type="EMBL" id="VYT16014.1"/>
    </source>
</evidence>
<keyword evidence="6 9" id="KW-0029">Amino-acid transport</keyword>
<evidence type="ECO:0000256" key="3">
    <source>
        <dbReference type="ARBA" id="ARBA00022448"/>
    </source>
</evidence>
<feature type="transmembrane region" description="Helical" evidence="9">
    <location>
        <begin position="120"/>
        <end position="142"/>
    </location>
</feature>
<evidence type="ECO:0000256" key="5">
    <source>
        <dbReference type="ARBA" id="ARBA00022692"/>
    </source>
</evidence>
<dbReference type="InterPro" id="IPR004685">
    <property type="entry name" value="Brnchd-chn_aa_trnsp_Livcs"/>
</dbReference>